<dbReference type="NCBIfam" id="TIGR01194">
    <property type="entry name" value="cyc_pep_trnsptr"/>
    <property type="match status" value="1"/>
</dbReference>
<dbReference type="RefSeq" id="WP_021711498.1">
    <property type="nucleotide sequence ID" value="NZ_BAOB01000025.1"/>
</dbReference>
<sequence>MLSNLLARYKLTIFIATVFSVLSALAGISIMALVNDQLTEMTNGTADLQEGLTLFITGIVTLAFFGVFSQFILSKLSASVVATLRDTMIKRVLSTSYSNLEKIGGHRIYVTLTGDIRTASEALSILPLFVYNFSAVLFCLAYMAYHSWQLFLVVVFLLSIAVLVGGLILKKGIKSYESLRECDDELFAHIKALVEGGKELYINPNRKRFFYRDVATPTIKKVQKADVKAKMFFVYITNWTNVVLFTSMGAVVYGSQFFFSEISVDVMVKFILVMIYLIGPLSFVVDSFEEFSNGLVANRKIEKLKLSENVDEFETKESDLSDSDWSELSLNQVTYEYQSNESSGYQFVLGPINARFKRGEVTFITGGNGSGKSTFAKLLTGLYQPTSGQVFLDADQVNTLGEGEQYRKNFSTIFSDFYVFNHVLNHEGQLASDDKVNHYLKLLKLDKKVSVKEGVLSTISLSHGQRKRLALLQSYIEDTPVCLFDEWAADQDPYFRQFFYQELLPDMKKKGKAVIVISHDDRYFHLSDKLYKFEAGLAMEMSHSPMRSNAPCSLET</sequence>
<dbReference type="InterPro" id="IPR005898">
    <property type="entry name" value="Cyc_pep_transpt_SyrD/YojI"/>
</dbReference>
<evidence type="ECO:0000256" key="3">
    <source>
        <dbReference type="ARBA" id="ARBA00022741"/>
    </source>
</evidence>
<dbReference type="Proteomes" id="UP000016567">
    <property type="component" value="Unassembled WGS sequence"/>
</dbReference>
<evidence type="ECO:0000256" key="4">
    <source>
        <dbReference type="ARBA" id="ARBA00022840"/>
    </source>
</evidence>
<feature type="transmembrane region" description="Helical" evidence="7">
    <location>
        <begin position="232"/>
        <end position="254"/>
    </location>
</feature>
<reference evidence="10 11" key="1">
    <citation type="submission" date="2013-09" db="EMBL/GenBank/DDBJ databases">
        <title>Whole genome shotgun sequence of Vibrio azureus NBRC 104587.</title>
        <authorList>
            <person name="Isaki S."/>
            <person name="Hosoyama A."/>
            <person name="Numata M."/>
            <person name="Hashimoto M."/>
            <person name="Hosoyama Y."/>
            <person name="Tsuchikane K."/>
            <person name="Noguchi M."/>
            <person name="Hirakata S."/>
            <person name="Ichikawa N."/>
            <person name="Ohji S."/>
            <person name="Yamazoe A."/>
            <person name="Fujita N."/>
        </authorList>
    </citation>
    <scope>NUCLEOTIDE SEQUENCE [LARGE SCALE GENOMIC DNA]</scope>
    <source>
        <strain evidence="10 11">NBRC 104587</strain>
    </source>
</reference>
<gene>
    <name evidence="10" type="primary">pvdE</name>
    <name evidence="10" type="ORF">VAZ01S_089_00030</name>
</gene>
<evidence type="ECO:0000256" key="6">
    <source>
        <dbReference type="ARBA" id="ARBA00023136"/>
    </source>
</evidence>
<dbReference type="GO" id="GO:0005886">
    <property type="term" value="C:plasma membrane"/>
    <property type="evidence" value="ECO:0007669"/>
    <property type="project" value="UniProtKB-SubCell"/>
</dbReference>
<dbReference type="InterPro" id="IPR039421">
    <property type="entry name" value="Type_1_exporter"/>
</dbReference>
<dbReference type="PROSITE" id="PS00211">
    <property type="entry name" value="ABC_TRANSPORTER_1"/>
    <property type="match status" value="1"/>
</dbReference>
<feature type="transmembrane region" description="Helical" evidence="7">
    <location>
        <begin position="12"/>
        <end position="34"/>
    </location>
</feature>
<comment type="caution">
    <text evidence="10">The sequence shown here is derived from an EMBL/GenBank/DDBJ whole genome shotgun (WGS) entry which is preliminary data.</text>
</comment>
<dbReference type="EMBL" id="BATL01000089">
    <property type="protein sequence ID" value="GAD77762.1"/>
    <property type="molecule type" value="Genomic_DNA"/>
</dbReference>
<evidence type="ECO:0000256" key="1">
    <source>
        <dbReference type="ARBA" id="ARBA00004651"/>
    </source>
</evidence>
<keyword evidence="2 7" id="KW-0812">Transmembrane</keyword>
<dbReference type="GO" id="GO:0005524">
    <property type="term" value="F:ATP binding"/>
    <property type="evidence" value="ECO:0007669"/>
    <property type="project" value="UniProtKB-KW"/>
</dbReference>
<feature type="transmembrane region" description="Helical" evidence="7">
    <location>
        <begin position="54"/>
        <end position="73"/>
    </location>
</feature>
<dbReference type="InterPro" id="IPR036640">
    <property type="entry name" value="ABC1_TM_sf"/>
</dbReference>
<dbReference type="InterPro" id="IPR003593">
    <property type="entry name" value="AAA+_ATPase"/>
</dbReference>
<feature type="domain" description="ABC transmembrane type-1" evidence="9">
    <location>
        <begin position="14"/>
        <end position="293"/>
    </location>
</feature>
<comment type="subcellular location">
    <subcellularLocation>
        <location evidence="1">Cell membrane</location>
        <topology evidence="1">Multi-pass membrane protein</topology>
    </subcellularLocation>
</comment>
<keyword evidence="5 7" id="KW-1133">Transmembrane helix</keyword>
<dbReference type="GO" id="GO:1904680">
    <property type="term" value="F:peptide transmembrane transporter activity"/>
    <property type="evidence" value="ECO:0007669"/>
    <property type="project" value="InterPro"/>
</dbReference>
<keyword evidence="6 7" id="KW-0472">Membrane</keyword>
<evidence type="ECO:0000256" key="5">
    <source>
        <dbReference type="ARBA" id="ARBA00022989"/>
    </source>
</evidence>
<feature type="transmembrane region" description="Helical" evidence="7">
    <location>
        <begin position="150"/>
        <end position="169"/>
    </location>
</feature>
<protein>
    <submittedName>
        <fullName evidence="10">Pyoverdine biosynthesis protein PvdE</fullName>
    </submittedName>
</protein>
<proteinExistence type="predicted"/>
<name>U3AX17_9VIBR</name>
<evidence type="ECO:0000259" key="8">
    <source>
        <dbReference type="PROSITE" id="PS50893"/>
    </source>
</evidence>
<evidence type="ECO:0000259" key="9">
    <source>
        <dbReference type="PROSITE" id="PS50929"/>
    </source>
</evidence>
<feature type="domain" description="ABC transporter" evidence="8">
    <location>
        <begin position="328"/>
        <end position="556"/>
    </location>
</feature>
<feature type="transmembrane region" description="Helical" evidence="7">
    <location>
        <begin position="125"/>
        <end position="144"/>
    </location>
</feature>
<keyword evidence="11" id="KW-1185">Reference proteome</keyword>
<dbReference type="Pfam" id="PF00664">
    <property type="entry name" value="ABC_membrane"/>
    <property type="match status" value="1"/>
</dbReference>
<evidence type="ECO:0000313" key="10">
    <source>
        <dbReference type="EMBL" id="GAD77762.1"/>
    </source>
</evidence>
<dbReference type="AlphaFoldDB" id="U3AX17"/>
<dbReference type="OrthoDB" id="9760776at2"/>
<dbReference type="InterPro" id="IPR011527">
    <property type="entry name" value="ABC1_TM_dom"/>
</dbReference>
<keyword evidence="4" id="KW-0067">ATP-binding</keyword>
<dbReference type="eggNOG" id="COG4615">
    <property type="taxonomic scope" value="Bacteria"/>
</dbReference>
<dbReference type="SMART" id="SM00382">
    <property type="entry name" value="AAA"/>
    <property type="match status" value="1"/>
</dbReference>
<accession>U3AX17</accession>
<dbReference type="SUPFAM" id="SSF52540">
    <property type="entry name" value="P-loop containing nucleoside triphosphate hydrolases"/>
    <property type="match status" value="1"/>
</dbReference>
<dbReference type="InterPro" id="IPR017871">
    <property type="entry name" value="ABC_transporter-like_CS"/>
</dbReference>
<dbReference type="PROSITE" id="PS50929">
    <property type="entry name" value="ABC_TM1F"/>
    <property type="match status" value="1"/>
</dbReference>
<feature type="transmembrane region" description="Helical" evidence="7">
    <location>
        <begin position="266"/>
        <end position="285"/>
    </location>
</feature>
<dbReference type="GO" id="GO:0140359">
    <property type="term" value="F:ABC-type transporter activity"/>
    <property type="evidence" value="ECO:0007669"/>
    <property type="project" value="InterPro"/>
</dbReference>
<dbReference type="Gene3D" id="3.40.50.300">
    <property type="entry name" value="P-loop containing nucleotide triphosphate hydrolases"/>
    <property type="match status" value="1"/>
</dbReference>
<dbReference type="PANTHER" id="PTHR24221">
    <property type="entry name" value="ATP-BINDING CASSETTE SUB-FAMILY B"/>
    <property type="match status" value="1"/>
</dbReference>
<dbReference type="GO" id="GO:0016887">
    <property type="term" value="F:ATP hydrolysis activity"/>
    <property type="evidence" value="ECO:0007669"/>
    <property type="project" value="InterPro"/>
</dbReference>
<dbReference type="PROSITE" id="PS50893">
    <property type="entry name" value="ABC_TRANSPORTER_2"/>
    <property type="match status" value="1"/>
</dbReference>
<dbReference type="GO" id="GO:0034040">
    <property type="term" value="F:ATPase-coupled lipid transmembrane transporter activity"/>
    <property type="evidence" value="ECO:0007669"/>
    <property type="project" value="TreeGrafter"/>
</dbReference>
<dbReference type="InterPro" id="IPR027417">
    <property type="entry name" value="P-loop_NTPase"/>
</dbReference>
<organism evidence="10 11">
    <name type="scientific">Vibrio azureus NBRC 104587</name>
    <dbReference type="NCBI Taxonomy" id="1219077"/>
    <lineage>
        <taxon>Bacteria</taxon>
        <taxon>Pseudomonadati</taxon>
        <taxon>Pseudomonadota</taxon>
        <taxon>Gammaproteobacteria</taxon>
        <taxon>Vibrionales</taxon>
        <taxon>Vibrionaceae</taxon>
        <taxon>Vibrio</taxon>
    </lineage>
</organism>
<dbReference type="GO" id="GO:0015833">
    <property type="term" value="P:peptide transport"/>
    <property type="evidence" value="ECO:0007669"/>
    <property type="project" value="InterPro"/>
</dbReference>
<keyword evidence="3" id="KW-0547">Nucleotide-binding</keyword>
<evidence type="ECO:0000256" key="7">
    <source>
        <dbReference type="SAM" id="Phobius"/>
    </source>
</evidence>
<evidence type="ECO:0000256" key="2">
    <source>
        <dbReference type="ARBA" id="ARBA00022692"/>
    </source>
</evidence>
<dbReference type="SUPFAM" id="SSF90123">
    <property type="entry name" value="ABC transporter transmembrane region"/>
    <property type="match status" value="1"/>
</dbReference>
<dbReference type="Gene3D" id="1.20.1560.10">
    <property type="entry name" value="ABC transporter type 1, transmembrane domain"/>
    <property type="match status" value="1"/>
</dbReference>
<dbReference type="InterPro" id="IPR003439">
    <property type="entry name" value="ABC_transporter-like_ATP-bd"/>
</dbReference>
<evidence type="ECO:0000313" key="11">
    <source>
        <dbReference type="Proteomes" id="UP000016567"/>
    </source>
</evidence>
<dbReference type="Pfam" id="PF00005">
    <property type="entry name" value="ABC_tran"/>
    <property type="match status" value="1"/>
</dbReference>
<dbReference type="PANTHER" id="PTHR24221:SF654">
    <property type="entry name" value="ATP-BINDING CASSETTE SUB-FAMILY B MEMBER 6"/>
    <property type="match status" value="1"/>
</dbReference>
<dbReference type="STRING" id="1219077.VAZ01S_089_00030"/>